<organism evidence="2 3">
    <name type="scientific">Kribbella hippodromi</name>
    <dbReference type="NCBI Taxonomy" id="434347"/>
    <lineage>
        <taxon>Bacteria</taxon>
        <taxon>Bacillati</taxon>
        <taxon>Actinomycetota</taxon>
        <taxon>Actinomycetes</taxon>
        <taxon>Propionibacteriales</taxon>
        <taxon>Kribbellaceae</taxon>
        <taxon>Kribbella</taxon>
    </lineage>
</organism>
<dbReference type="Proteomes" id="UP001501705">
    <property type="component" value="Unassembled WGS sequence"/>
</dbReference>
<gene>
    <name evidence="2" type="ORF">GCM10009804_23470</name>
</gene>
<name>A0ABP4NQR5_9ACTN</name>
<dbReference type="EMBL" id="BAAAPH010000006">
    <property type="protein sequence ID" value="GAA1566048.1"/>
    <property type="molecule type" value="Genomic_DNA"/>
</dbReference>
<accession>A0ABP4NQR5</accession>
<feature type="region of interest" description="Disordered" evidence="1">
    <location>
        <begin position="1"/>
        <end position="40"/>
    </location>
</feature>
<proteinExistence type="predicted"/>
<evidence type="ECO:0000313" key="2">
    <source>
        <dbReference type="EMBL" id="GAA1566048.1"/>
    </source>
</evidence>
<keyword evidence="3" id="KW-1185">Reference proteome</keyword>
<protein>
    <submittedName>
        <fullName evidence="2">Uncharacterized protein</fullName>
    </submittedName>
</protein>
<evidence type="ECO:0000256" key="1">
    <source>
        <dbReference type="SAM" id="MobiDB-lite"/>
    </source>
</evidence>
<sequence length="103" mass="10802">MRDPATVPISRVNRPPPAQARRGDVWCGGDPPQTGLGRITTRTGECNCPIRAVRGPKPVWGRREQGMGGGVSWGGARLFVRGGWLGVVGLGGVRVDRTCGLGG</sequence>
<reference evidence="3" key="1">
    <citation type="journal article" date="2019" name="Int. J. Syst. Evol. Microbiol.">
        <title>The Global Catalogue of Microorganisms (GCM) 10K type strain sequencing project: providing services to taxonomists for standard genome sequencing and annotation.</title>
        <authorList>
            <consortium name="The Broad Institute Genomics Platform"/>
            <consortium name="The Broad Institute Genome Sequencing Center for Infectious Disease"/>
            <person name="Wu L."/>
            <person name="Ma J."/>
        </authorList>
    </citation>
    <scope>NUCLEOTIDE SEQUENCE [LARGE SCALE GENOMIC DNA]</scope>
    <source>
        <strain evidence="3">JCM 15572</strain>
    </source>
</reference>
<evidence type="ECO:0000313" key="3">
    <source>
        <dbReference type="Proteomes" id="UP001501705"/>
    </source>
</evidence>
<comment type="caution">
    <text evidence="2">The sequence shown here is derived from an EMBL/GenBank/DDBJ whole genome shotgun (WGS) entry which is preliminary data.</text>
</comment>